<dbReference type="NCBIfam" id="NF033661">
    <property type="entry name" value="Shiga_Stx2A"/>
    <property type="match status" value="1"/>
</dbReference>
<evidence type="ECO:0000256" key="3">
    <source>
        <dbReference type="ARBA" id="ARBA00022656"/>
    </source>
</evidence>
<evidence type="ECO:0000256" key="4">
    <source>
        <dbReference type="ARBA" id="ARBA00022729"/>
    </source>
</evidence>
<sequence length="319" mass="35584">MRHILLKLVLFFCVCLSSVSYADEFTVDFSSQNSYVDSLNSIRSAISTPLGNISQGGVSVSVINHVPGGNYISLNVRGLDPYSERFNYLRLIMERNNLYVAGFINTETNTFYRFSDFSHISVPDVITVSMTTDSSYSSLQRIADLERTGMQIGRHSLVGSYLDLMEFRGRSMTRASSRAMLRFVTVIAEALRFRQIQRGFRPALSETSPLYTMTAQDVDLTLNWGRISNVLPEYRGEEGVRIGRISFNSLSSILGSVAVILNCHSTGSYSVRSVSQKQKTECQIVGDRAAIKVNNVLWEANTIAALLNRKPQGLTEPNQ</sequence>
<dbReference type="InterPro" id="IPR001574">
    <property type="entry name" value="Ribosome_inactivat_prot"/>
</dbReference>
<dbReference type="NCBIfam" id="NF041687">
    <property type="entry name" value="Shig_StxA_2f"/>
    <property type="match status" value="1"/>
</dbReference>
<dbReference type="InterPro" id="IPR016139">
    <property type="entry name" value="Ribosome_inactivat_prot_sub2"/>
</dbReference>
<dbReference type="GO" id="GO:0017148">
    <property type="term" value="P:negative regulation of translation"/>
    <property type="evidence" value="ECO:0007669"/>
    <property type="project" value="UniProtKB-KW"/>
</dbReference>
<evidence type="ECO:0000256" key="7">
    <source>
        <dbReference type="ARBA" id="ARBA00023157"/>
    </source>
</evidence>
<evidence type="ECO:0000256" key="1">
    <source>
        <dbReference type="ARBA" id="ARBA00000237"/>
    </source>
</evidence>
<reference evidence="9" key="1">
    <citation type="journal article" date="2017" name="Jpn. J. Infect. Dis.">
        <title>Isolation and Characterization of an Escherichia albertii Strain Producing Three Different Toxins from a Child with Diarrhea.</title>
        <authorList>
            <person name="Hinenoya A."/>
            <person name="Yasuda N."/>
            <person name="Hibino T."/>
            <person name="Shima A."/>
            <person name="Nagita A."/>
            <person name="Tsukamoto T."/>
            <person name="Yamasaki S."/>
        </authorList>
    </citation>
    <scope>NUCLEOTIDE SEQUENCE</scope>
    <source>
        <strain evidence="9">P2660</strain>
    </source>
</reference>
<comment type="catalytic activity">
    <reaction evidence="1">
        <text>Endohydrolysis of the N-glycosidic bond at one specific adenosine on the 28S rRNA.</text>
        <dbReference type="EC" id="3.2.2.22"/>
    </reaction>
</comment>
<dbReference type="GO" id="GO:0090729">
    <property type="term" value="F:toxin activity"/>
    <property type="evidence" value="ECO:0007669"/>
    <property type="project" value="UniProtKB-KW"/>
</dbReference>
<dbReference type="PANTHER" id="PTHR33453">
    <property type="match status" value="1"/>
</dbReference>
<keyword evidence="6" id="KW-0611">Plant defense</keyword>
<dbReference type="PIRSF" id="PIRSF001924">
    <property type="entry name" value="Shigella_toxin_subunit_A"/>
    <property type="match status" value="1"/>
</dbReference>
<dbReference type="AlphaFoldDB" id="A0A1C9ZWR6"/>
<name>A0A1C9ZWR6_ECOLX</name>
<keyword evidence="8" id="KW-0652">Protein synthesis inhibitor</keyword>
<keyword evidence="3" id="KW-0800">Toxin</keyword>
<dbReference type="Gene3D" id="4.10.470.10">
    <property type="entry name" value="Ricin (A Subunit), domain 2"/>
    <property type="match status" value="1"/>
</dbReference>
<evidence type="ECO:0000256" key="6">
    <source>
        <dbReference type="ARBA" id="ARBA00022821"/>
    </source>
</evidence>
<keyword evidence="5" id="KW-0378">Hydrolase</keyword>
<organism evidence="9">
    <name type="scientific">Escherichia coli</name>
    <dbReference type="NCBI Taxonomy" id="562"/>
    <lineage>
        <taxon>Bacteria</taxon>
        <taxon>Pseudomonadati</taxon>
        <taxon>Pseudomonadota</taxon>
        <taxon>Gammaproteobacteria</taxon>
        <taxon>Enterobacterales</taxon>
        <taxon>Enterobacteriaceae</taxon>
        <taxon>Escherichia</taxon>
    </lineage>
</organism>
<dbReference type="PROSITE" id="PS00275">
    <property type="entry name" value="SHIGA_RICIN"/>
    <property type="match status" value="1"/>
</dbReference>
<evidence type="ECO:0000256" key="2">
    <source>
        <dbReference type="ARBA" id="ARBA00012001"/>
    </source>
</evidence>
<dbReference type="InterPro" id="IPR016138">
    <property type="entry name" value="Ribosome_inactivat_prot_sub1"/>
</dbReference>
<evidence type="ECO:0000256" key="8">
    <source>
        <dbReference type="ARBA" id="ARBA00023193"/>
    </source>
</evidence>
<dbReference type="Pfam" id="PF00161">
    <property type="entry name" value="RIP"/>
    <property type="match status" value="1"/>
</dbReference>
<dbReference type="EMBL" id="LC140877">
    <property type="protein sequence ID" value="BAV58433.1"/>
    <property type="molecule type" value="Genomic_DNA"/>
</dbReference>
<dbReference type="InterPro" id="IPR017988">
    <property type="entry name" value="Ribosome_inactivat_prot_CS"/>
</dbReference>
<proteinExistence type="predicted"/>
<dbReference type="PANTHER" id="PTHR33453:SF9">
    <property type="entry name" value="ALBUMIN B-32"/>
    <property type="match status" value="1"/>
</dbReference>
<evidence type="ECO:0000313" key="9">
    <source>
        <dbReference type="EMBL" id="BAV58433.1"/>
    </source>
</evidence>
<keyword evidence="4" id="KW-0732">Signal</keyword>
<dbReference type="EC" id="3.2.2.22" evidence="2"/>
<keyword evidence="7" id="KW-1015">Disulfide bond</keyword>
<gene>
    <name evidence="9" type="primary">stx2fA</name>
</gene>
<dbReference type="GO" id="GO:0030598">
    <property type="term" value="F:rRNA N-glycosylase activity"/>
    <property type="evidence" value="ECO:0007669"/>
    <property type="project" value="UniProtKB-EC"/>
</dbReference>
<accession>A0A1C9ZWR6</accession>
<evidence type="ECO:0000256" key="5">
    <source>
        <dbReference type="ARBA" id="ARBA00022801"/>
    </source>
</evidence>
<dbReference type="InterPro" id="IPR036041">
    <property type="entry name" value="Ribosome-inact_prot_sf"/>
</dbReference>
<dbReference type="InterPro" id="IPR016331">
    <property type="entry name" value="Shiga-like_toxin_subunit_A"/>
</dbReference>
<dbReference type="SUPFAM" id="SSF56371">
    <property type="entry name" value="Ribosome inactivating proteins (RIP)"/>
    <property type="match status" value="1"/>
</dbReference>
<dbReference type="GO" id="GO:0006952">
    <property type="term" value="P:defense response"/>
    <property type="evidence" value="ECO:0007669"/>
    <property type="project" value="UniProtKB-KW"/>
</dbReference>
<dbReference type="Gene3D" id="3.40.420.10">
    <property type="entry name" value="Ricin (A subunit), domain 1"/>
    <property type="match status" value="1"/>
</dbReference>
<protein>
    <recommendedName>
        <fullName evidence="2">rRNA N-glycosylase</fullName>
        <ecNumber evidence="2">3.2.2.22</ecNumber>
    </recommendedName>
</protein>